<proteinExistence type="predicted"/>
<feature type="transmembrane region" description="Helical" evidence="6">
    <location>
        <begin position="215"/>
        <end position="241"/>
    </location>
</feature>
<feature type="transmembrane region" description="Helical" evidence="6">
    <location>
        <begin position="359"/>
        <end position="381"/>
    </location>
</feature>
<dbReference type="OMA" id="MFSTIWP"/>
<feature type="region of interest" description="Disordered" evidence="5">
    <location>
        <begin position="821"/>
        <end position="919"/>
    </location>
</feature>
<dbReference type="PhylomeDB" id="A7TSY6"/>
<dbReference type="PANTHER" id="PTHR12308">
    <property type="entry name" value="ANOCTAMIN"/>
    <property type="match status" value="1"/>
</dbReference>
<dbReference type="AlphaFoldDB" id="A7TSY6"/>
<dbReference type="InterPro" id="IPR049452">
    <property type="entry name" value="Anoctamin_TM"/>
</dbReference>
<feature type="domain" description="Anoctamin transmembrane" evidence="7">
    <location>
        <begin position="127"/>
        <end position="589"/>
    </location>
</feature>
<dbReference type="GO" id="GO:0005254">
    <property type="term" value="F:chloride channel activity"/>
    <property type="evidence" value="ECO:0007669"/>
    <property type="project" value="TreeGrafter"/>
</dbReference>
<feature type="transmembrane region" description="Helical" evidence="6">
    <location>
        <begin position="253"/>
        <end position="278"/>
    </location>
</feature>
<dbReference type="Pfam" id="PF04547">
    <property type="entry name" value="Anoctamin"/>
    <property type="match status" value="1"/>
</dbReference>
<keyword evidence="4 6" id="KW-0472">Membrane</keyword>
<dbReference type="InParanoid" id="A7TSY6"/>
<dbReference type="EMBL" id="DS480530">
    <property type="protein sequence ID" value="EDO14617.1"/>
    <property type="molecule type" value="Genomic_DNA"/>
</dbReference>
<evidence type="ECO:0000256" key="4">
    <source>
        <dbReference type="ARBA" id="ARBA00023136"/>
    </source>
</evidence>
<feature type="compositionally biased region" description="Basic residues" evidence="5">
    <location>
        <begin position="908"/>
        <end position="919"/>
    </location>
</feature>
<evidence type="ECO:0000256" key="5">
    <source>
        <dbReference type="SAM" id="MobiDB-lite"/>
    </source>
</evidence>
<evidence type="ECO:0000313" key="9">
    <source>
        <dbReference type="Proteomes" id="UP000000267"/>
    </source>
</evidence>
<feature type="transmembrane region" description="Helical" evidence="6">
    <location>
        <begin position="160"/>
        <end position="179"/>
    </location>
</feature>
<dbReference type="FunCoup" id="A7TSY6">
    <property type="interactions" value="327"/>
</dbReference>
<dbReference type="HOGENOM" id="CLU_014462_0_0_1"/>
<dbReference type="GO" id="GO:0016020">
    <property type="term" value="C:membrane"/>
    <property type="evidence" value="ECO:0007669"/>
    <property type="project" value="UniProtKB-SubCell"/>
</dbReference>
<comment type="subcellular location">
    <subcellularLocation>
        <location evidence="1">Membrane</location>
        <topology evidence="1">Multi-pass membrane protein</topology>
    </subcellularLocation>
</comment>
<evidence type="ECO:0000256" key="2">
    <source>
        <dbReference type="ARBA" id="ARBA00022692"/>
    </source>
</evidence>
<evidence type="ECO:0000259" key="7">
    <source>
        <dbReference type="Pfam" id="PF04547"/>
    </source>
</evidence>
<keyword evidence="9" id="KW-1185">Reference proteome</keyword>
<dbReference type="STRING" id="436907.A7TSY6"/>
<gene>
    <name evidence="8" type="ORF">Kpol_264p3</name>
</gene>
<dbReference type="Proteomes" id="UP000000267">
    <property type="component" value="Unassembled WGS sequence"/>
</dbReference>
<evidence type="ECO:0000256" key="3">
    <source>
        <dbReference type="ARBA" id="ARBA00022989"/>
    </source>
</evidence>
<feature type="transmembrane region" description="Helical" evidence="6">
    <location>
        <begin position="299"/>
        <end position="320"/>
    </location>
</feature>
<accession>A7TSY6</accession>
<reference evidence="8 9" key="1">
    <citation type="journal article" date="2007" name="Proc. Natl. Acad. Sci. U.S.A.">
        <title>Independent sorting-out of thousands of duplicated gene pairs in two yeast species descended from a whole-genome duplication.</title>
        <authorList>
            <person name="Scannell D.R."/>
            <person name="Frank A.C."/>
            <person name="Conant G.C."/>
            <person name="Byrne K.P."/>
            <person name="Woolfit M."/>
            <person name="Wolfe K.H."/>
        </authorList>
    </citation>
    <scope>NUCLEOTIDE SEQUENCE [LARGE SCALE GENOMIC DNA]</scope>
    <source>
        <strain evidence="9">ATCC 22028 / DSM 70294 / BCRC 21397 / CBS 2163 / NBRC 10782 / NRRL Y-8283 / UCD 57-17</strain>
    </source>
</reference>
<organism evidence="9">
    <name type="scientific">Vanderwaltozyma polyspora (strain ATCC 22028 / DSM 70294 / BCRC 21397 / CBS 2163 / NBRC 10782 / NRRL Y-8283 / UCD 57-17)</name>
    <name type="common">Kluyveromyces polysporus</name>
    <dbReference type="NCBI Taxonomy" id="436907"/>
    <lineage>
        <taxon>Eukaryota</taxon>
        <taxon>Fungi</taxon>
        <taxon>Dikarya</taxon>
        <taxon>Ascomycota</taxon>
        <taxon>Saccharomycotina</taxon>
        <taxon>Saccharomycetes</taxon>
        <taxon>Saccharomycetales</taxon>
        <taxon>Saccharomycetaceae</taxon>
        <taxon>Vanderwaltozyma</taxon>
    </lineage>
</organism>
<name>A7TSY6_VANPO</name>
<evidence type="ECO:0000256" key="1">
    <source>
        <dbReference type="ARBA" id="ARBA00004141"/>
    </source>
</evidence>
<keyword evidence="3 6" id="KW-1133">Transmembrane helix</keyword>
<feature type="transmembrane region" description="Helical" evidence="6">
    <location>
        <begin position="448"/>
        <end position="471"/>
    </location>
</feature>
<dbReference type="GeneID" id="5542638"/>
<dbReference type="GO" id="GO:0032541">
    <property type="term" value="C:cortical endoplasmic reticulum"/>
    <property type="evidence" value="ECO:0007669"/>
    <property type="project" value="TreeGrafter"/>
</dbReference>
<keyword evidence="2 6" id="KW-0812">Transmembrane</keyword>
<protein>
    <recommendedName>
        <fullName evidence="7">Anoctamin transmembrane domain-containing protein</fullName>
    </recommendedName>
</protein>
<dbReference type="KEGG" id="vpo:Kpol_264p3"/>
<feature type="region of interest" description="Disordered" evidence="5">
    <location>
        <begin position="654"/>
        <end position="681"/>
    </location>
</feature>
<evidence type="ECO:0000313" key="8">
    <source>
        <dbReference type="EMBL" id="EDO14617.1"/>
    </source>
</evidence>
<evidence type="ECO:0000256" key="6">
    <source>
        <dbReference type="SAM" id="Phobius"/>
    </source>
</evidence>
<feature type="transmembrane region" description="Helical" evidence="6">
    <location>
        <begin position="563"/>
        <end position="584"/>
    </location>
</feature>
<sequence length="919" mass="104582">MSSSAVHSTLDQLNPNFVIIAEYSSDNVSKILAELSTINLNVVSRPGCNNDYVYIFTKVKFQEQKIALYDLLTKVSFIDSIIPISEFKKTKQLEFSVKKLIKSKHLIPNESELYHLANLVNDKNQIYYFMFFKKYIKWLRNLSLIGLLFRFISSPWEFNFGYSAILSFSSLYFVASWIYHDKSNISKKINLQNHLTLHDNTATMKLSKSVILKKISFIPISFIFILALVSFQFFCFSLEIFITQLYSGGLKPILTLLPTILISVFVPVLTMVYNNFFVNPFVNWENGPNPRRSKMEKNLCLTFFTSYMPLFLTLFVYLPFGYLFNDEVKDTIIVLASKFFIPVVQDDFIVNISRYQKQFYFFIVTNQLVLTSMENLVPIIMKKVIPMIKKTKQNKLSRSEEKKIINSVESSYTEDFNLWNQVRLYQASQWGEFNADENFKKVIVQFGYVSMFSTIWPLAPAVLFIINSIIYRADLWRAFIKCRPSSNVIFEYRNSSDETQNDLLNEEPCLWDIVLPINSIFGSIICMTLTYMYRYCNLPGVGYKLYSRYSDYWYKENPMEHSYLSILLAAIIFEHISIFFYYIFVKIFKAERYNGQTGYIPNSKAKIPKQELDLSNAGEDTKNAMNKIKDNESLKSRTVDNTINFPKSVTTGAEISTSNSSVRSNTVTEKSLPDSKHFRAGPVINTLPESIESLHTGKKSGTHTTPSTTASIPDVLKVSQEGSNVAGATVPEPIPTSKNYFQRYDENGNLLKTSWSAIAGNGSTLNNKENINPILPSEHKSSLVTAPSGLREVVNASNIAEPSVQQPEVAKPLAAAAAAAALAADDSHREPVTPSKVSRNDSRRHSQVNTHSHENRTPKSNGTSATKERHSSSHKRKSTVISKPEKHLRHSTSKEASLNSSKSDSKKSKGFLRKLTKKL</sequence>
<dbReference type="eggNOG" id="KOG2513">
    <property type="taxonomic scope" value="Eukaryota"/>
</dbReference>
<dbReference type="OrthoDB" id="296386at2759"/>
<dbReference type="InterPro" id="IPR007632">
    <property type="entry name" value="Anoctamin"/>
</dbReference>
<feature type="compositionally biased region" description="Low complexity" evidence="5">
    <location>
        <begin position="656"/>
        <end position="668"/>
    </location>
</feature>
<feature type="transmembrane region" description="Helical" evidence="6">
    <location>
        <begin position="513"/>
        <end position="533"/>
    </location>
</feature>
<dbReference type="RefSeq" id="XP_001642475.1">
    <property type="nucleotide sequence ID" value="XM_001642425.1"/>
</dbReference>
<dbReference type="PANTHER" id="PTHR12308:SF73">
    <property type="entry name" value="ANOCTAMIN"/>
    <property type="match status" value="1"/>
</dbReference>